<dbReference type="Proteomes" id="UP000001479">
    <property type="component" value="Chromosome"/>
</dbReference>
<dbReference type="HOGENOM" id="CLU_134213_1_0_2"/>
<keyword evidence="1" id="KW-0238">DNA-binding</keyword>
<evidence type="ECO:0000313" key="4">
    <source>
        <dbReference type="Proteomes" id="UP000001479"/>
    </source>
</evidence>
<proteinExistence type="predicted"/>
<accession>C4KDT6</accession>
<reference evidence="3 4" key="1">
    <citation type="journal article" date="2009" name="Proc. Natl. Acad. Sci. U.S.A.">
        <title>Biogeography of the Sulfolobus islandicus pan-genome.</title>
        <authorList>
            <person name="Reno M.L."/>
            <person name="Held N.L."/>
            <person name="Fields C.J."/>
            <person name="Burke P.V."/>
            <person name="Whitaker R.J."/>
        </authorList>
    </citation>
    <scope>NUCLEOTIDE SEQUENCE [LARGE SCALE GENOMIC DNA]</scope>
    <source>
        <strain evidence="4">M.16.4 / Kamchatka #3</strain>
    </source>
</reference>
<dbReference type="AlphaFoldDB" id="C4KDT6"/>
<evidence type="ECO:0000256" key="1">
    <source>
        <dbReference type="ARBA" id="ARBA00023125"/>
    </source>
</evidence>
<feature type="domain" description="Cas12f1-like TNB" evidence="2">
    <location>
        <begin position="3"/>
        <end position="49"/>
    </location>
</feature>
<protein>
    <submittedName>
        <fullName evidence="3">Transposase IS605 OrfB</fullName>
    </submittedName>
</protein>
<gene>
    <name evidence="3" type="ordered locus">M164_0429</name>
</gene>
<dbReference type="GO" id="GO:0003677">
    <property type="term" value="F:DNA binding"/>
    <property type="evidence" value="ECO:0007669"/>
    <property type="project" value="UniProtKB-KW"/>
</dbReference>
<dbReference type="Gene3D" id="2.40.50.1010">
    <property type="match status" value="1"/>
</dbReference>
<evidence type="ECO:0000313" key="3">
    <source>
        <dbReference type="EMBL" id="ACR41059.1"/>
    </source>
</evidence>
<sequence>MIVKFVNPKYSSVSCPKCGKKMKEVGYRYFLCTKCGYENDKDVIAIVNLNRRGSLALSSAHQMRDVVPN</sequence>
<dbReference type="Pfam" id="PF07282">
    <property type="entry name" value="Cas12f1-like_TNB"/>
    <property type="match status" value="1"/>
</dbReference>
<evidence type="ECO:0000259" key="2">
    <source>
        <dbReference type="Pfam" id="PF07282"/>
    </source>
</evidence>
<dbReference type="KEGG" id="sid:M164_0429"/>
<organism evidence="3 4">
    <name type="scientific">Saccharolobus islandicus (strain M.16.4 / Kamchatka #3)</name>
    <name type="common">Sulfolobus islandicus</name>
    <dbReference type="NCBI Taxonomy" id="426118"/>
    <lineage>
        <taxon>Archaea</taxon>
        <taxon>Thermoproteota</taxon>
        <taxon>Thermoprotei</taxon>
        <taxon>Sulfolobales</taxon>
        <taxon>Sulfolobaceae</taxon>
        <taxon>Saccharolobus</taxon>
    </lineage>
</organism>
<name>C4KDT6_SACI6</name>
<dbReference type="InterPro" id="IPR010095">
    <property type="entry name" value="Cas12f1-like_TNB"/>
</dbReference>
<dbReference type="EMBL" id="CP001402">
    <property type="protein sequence ID" value="ACR41059.1"/>
    <property type="molecule type" value="Genomic_DNA"/>
</dbReference>